<name>A0A7C5Q4I7_AQUAO</name>
<reference evidence="1" key="1">
    <citation type="journal article" date="2020" name="mSystems">
        <title>Genome- and Community-Level Interaction Insights into Carbon Utilization and Element Cycling Functions of Hydrothermarchaeota in Hydrothermal Sediment.</title>
        <authorList>
            <person name="Zhou Z."/>
            <person name="Liu Y."/>
            <person name="Xu W."/>
            <person name="Pan J."/>
            <person name="Luo Z.H."/>
            <person name="Li M."/>
        </authorList>
    </citation>
    <scope>NUCLEOTIDE SEQUENCE [LARGE SCALE GENOMIC DNA]</scope>
    <source>
        <strain evidence="1">HyVt-501</strain>
    </source>
</reference>
<dbReference type="EMBL" id="DRNB01000151">
    <property type="protein sequence ID" value="HHJ64077.1"/>
    <property type="molecule type" value="Genomic_DNA"/>
</dbReference>
<organism evidence="1">
    <name type="scientific">Aquifex aeolicus</name>
    <dbReference type="NCBI Taxonomy" id="63363"/>
    <lineage>
        <taxon>Bacteria</taxon>
        <taxon>Pseudomonadati</taxon>
        <taxon>Aquificota</taxon>
        <taxon>Aquificia</taxon>
        <taxon>Aquificales</taxon>
        <taxon>Aquificaceae</taxon>
        <taxon>Aquifex</taxon>
    </lineage>
</organism>
<sequence length="79" mass="9057">MLALTAFSYAGSYYDCIRNAIDIEKAVDIAKVQVGIPFKVWISQSKKTGECFWKIRGTEGYLVLDAESGEVLRFYRNRR</sequence>
<evidence type="ECO:0008006" key="2">
    <source>
        <dbReference type="Google" id="ProtNLM"/>
    </source>
</evidence>
<dbReference type="Proteomes" id="UP000885792">
    <property type="component" value="Unassembled WGS sequence"/>
</dbReference>
<gene>
    <name evidence="1" type="ORF">ENJ61_04130</name>
</gene>
<accession>A0A7C5Q4I7</accession>
<proteinExistence type="predicted"/>
<evidence type="ECO:0000313" key="1">
    <source>
        <dbReference type="EMBL" id="HHJ64077.1"/>
    </source>
</evidence>
<comment type="caution">
    <text evidence="1">The sequence shown here is derived from an EMBL/GenBank/DDBJ whole genome shotgun (WGS) entry which is preliminary data.</text>
</comment>
<protein>
    <recommendedName>
        <fullName evidence="2">PepSY domain-containing protein</fullName>
    </recommendedName>
</protein>
<dbReference type="AlphaFoldDB" id="A0A7C5Q4I7"/>